<evidence type="ECO:0000259" key="3">
    <source>
        <dbReference type="Pfam" id="PF07883"/>
    </source>
</evidence>
<keyword evidence="2" id="KW-0732">Signal</keyword>
<evidence type="ECO:0000256" key="1">
    <source>
        <dbReference type="ARBA" id="ARBA00022723"/>
    </source>
</evidence>
<name>A0A419S8S3_9SPHI</name>
<feature type="signal peptide" evidence="2">
    <location>
        <begin position="1"/>
        <end position="22"/>
    </location>
</feature>
<evidence type="ECO:0000313" key="5">
    <source>
        <dbReference type="Proteomes" id="UP000283433"/>
    </source>
</evidence>
<gene>
    <name evidence="4" type="ORF">BCY91_15890</name>
</gene>
<dbReference type="AlphaFoldDB" id="A0A419S8S3"/>
<accession>A0A419S8S3</accession>
<dbReference type="InterPro" id="IPR051610">
    <property type="entry name" value="GPI/OXD"/>
</dbReference>
<reference evidence="4 5" key="1">
    <citation type="submission" date="2016-07" db="EMBL/GenBank/DDBJ databases">
        <title>Genome of Pelobium manganitolerans.</title>
        <authorList>
            <person name="Wu S."/>
            <person name="Wang G."/>
        </authorList>
    </citation>
    <scope>NUCLEOTIDE SEQUENCE [LARGE SCALE GENOMIC DNA]</scope>
    <source>
        <strain evidence="4 5">YS-25</strain>
    </source>
</reference>
<proteinExistence type="predicted"/>
<sequence>MKVTYSVLTFFVCVFTATIAFSQDNVSLVEHEATIGVKQAGTHNGGGETTGYHFFAKAPELNLIFKKRVFKPGSAIGYHQQKEDEIYYIVSGTGEMTLNGKSFTVKAGDAILTRPGSSHGLKQTGTEDLVVIINYEKHSRPAKAKENTQP</sequence>
<dbReference type="Proteomes" id="UP000283433">
    <property type="component" value="Unassembled WGS sequence"/>
</dbReference>
<dbReference type="PANTHER" id="PTHR35848">
    <property type="entry name" value="OXALATE-BINDING PROTEIN"/>
    <property type="match status" value="1"/>
</dbReference>
<evidence type="ECO:0000256" key="2">
    <source>
        <dbReference type="SAM" id="SignalP"/>
    </source>
</evidence>
<dbReference type="RefSeq" id="WP_120180999.1">
    <property type="nucleotide sequence ID" value="NZ_MBTA01000005.1"/>
</dbReference>
<feature type="chain" id="PRO_5019192442" description="Cupin type-2 domain-containing protein" evidence="2">
    <location>
        <begin position="23"/>
        <end position="150"/>
    </location>
</feature>
<dbReference type="OrthoDB" id="9797047at2"/>
<dbReference type="SUPFAM" id="SSF51182">
    <property type="entry name" value="RmlC-like cupins"/>
    <property type="match status" value="1"/>
</dbReference>
<evidence type="ECO:0000313" key="4">
    <source>
        <dbReference type="EMBL" id="RKD18282.1"/>
    </source>
</evidence>
<keyword evidence="5" id="KW-1185">Reference proteome</keyword>
<dbReference type="InterPro" id="IPR011051">
    <property type="entry name" value="RmlC_Cupin_sf"/>
</dbReference>
<protein>
    <recommendedName>
        <fullName evidence="3">Cupin type-2 domain-containing protein</fullName>
    </recommendedName>
</protein>
<feature type="domain" description="Cupin type-2" evidence="3">
    <location>
        <begin position="70"/>
        <end position="132"/>
    </location>
</feature>
<dbReference type="PANTHER" id="PTHR35848:SF6">
    <property type="entry name" value="CUPIN TYPE-2 DOMAIN-CONTAINING PROTEIN"/>
    <property type="match status" value="1"/>
</dbReference>
<dbReference type="InterPro" id="IPR013096">
    <property type="entry name" value="Cupin_2"/>
</dbReference>
<organism evidence="4 5">
    <name type="scientific">Pelobium manganitolerans</name>
    <dbReference type="NCBI Taxonomy" id="1842495"/>
    <lineage>
        <taxon>Bacteria</taxon>
        <taxon>Pseudomonadati</taxon>
        <taxon>Bacteroidota</taxon>
        <taxon>Sphingobacteriia</taxon>
        <taxon>Sphingobacteriales</taxon>
        <taxon>Sphingobacteriaceae</taxon>
        <taxon>Pelobium</taxon>
    </lineage>
</organism>
<dbReference type="InterPro" id="IPR014710">
    <property type="entry name" value="RmlC-like_jellyroll"/>
</dbReference>
<dbReference type="Pfam" id="PF07883">
    <property type="entry name" value="Cupin_2"/>
    <property type="match status" value="1"/>
</dbReference>
<dbReference type="CDD" id="cd02221">
    <property type="entry name" value="cupin_TM1287-like"/>
    <property type="match status" value="1"/>
</dbReference>
<dbReference type="GO" id="GO:0046872">
    <property type="term" value="F:metal ion binding"/>
    <property type="evidence" value="ECO:0007669"/>
    <property type="project" value="UniProtKB-KW"/>
</dbReference>
<dbReference type="EMBL" id="MBTA01000005">
    <property type="protein sequence ID" value="RKD18282.1"/>
    <property type="molecule type" value="Genomic_DNA"/>
</dbReference>
<dbReference type="Gene3D" id="2.60.120.10">
    <property type="entry name" value="Jelly Rolls"/>
    <property type="match status" value="1"/>
</dbReference>
<keyword evidence="1" id="KW-0479">Metal-binding</keyword>
<comment type="caution">
    <text evidence="4">The sequence shown here is derived from an EMBL/GenBank/DDBJ whole genome shotgun (WGS) entry which is preliminary data.</text>
</comment>